<organism evidence="3 6">
    <name type="scientific">Ogataea haglerorum</name>
    <dbReference type="NCBI Taxonomy" id="1937702"/>
    <lineage>
        <taxon>Eukaryota</taxon>
        <taxon>Fungi</taxon>
        <taxon>Dikarya</taxon>
        <taxon>Ascomycota</taxon>
        <taxon>Saccharomycotina</taxon>
        <taxon>Pichiomycetes</taxon>
        <taxon>Pichiales</taxon>
        <taxon>Pichiaceae</taxon>
        <taxon>Ogataea</taxon>
    </lineage>
</organism>
<evidence type="ECO:0000313" key="3">
    <source>
        <dbReference type="EMBL" id="KAG7729774.1"/>
    </source>
</evidence>
<dbReference type="InterPro" id="IPR038769">
    <property type="entry name" value="MTC4"/>
</dbReference>
<dbReference type="EMBL" id="JAHLUH010000002">
    <property type="protein sequence ID" value="KAG7729774.1"/>
    <property type="molecule type" value="Genomic_DNA"/>
</dbReference>
<keyword evidence="2" id="KW-0812">Transmembrane</keyword>
<dbReference type="PANTHER" id="PTHR38426:SF1">
    <property type="entry name" value="MAINTENANCE OF TELOMERE CAPPING PROTEIN 4"/>
    <property type="match status" value="1"/>
</dbReference>
<feature type="transmembrane region" description="Helical" evidence="2">
    <location>
        <begin position="471"/>
        <end position="495"/>
    </location>
</feature>
<dbReference type="EMBL" id="JAHLUN010000015">
    <property type="protein sequence ID" value="KAG7762279.1"/>
    <property type="molecule type" value="Genomic_DNA"/>
</dbReference>
<name>A0AAN6D807_9ASCO</name>
<evidence type="ECO:0000313" key="4">
    <source>
        <dbReference type="EMBL" id="KAG7762279.1"/>
    </source>
</evidence>
<keyword evidence="2" id="KW-1133">Transmembrane helix</keyword>
<evidence type="ECO:0008006" key="7">
    <source>
        <dbReference type="Google" id="ProtNLM"/>
    </source>
</evidence>
<reference evidence="3 5" key="1">
    <citation type="journal article" date="2021" name="G3 (Bethesda)">
        <title>Genomic diversity, chromosomal rearrangements, and interspecies hybridization in the ogataea polymorpha species complex.</title>
        <authorList>
            <person name="Hanson S.J."/>
            <person name="Cinneide E.O."/>
            <person name="Salzberg L.I."/>
            <person name="Wolfe K.H."/>
            <person name="McGowan J."/>
            <person name="Fitzpatrick D.A."/>
            <person name="Matlin K."/>
        </authorList>
    </citation>
    <scope>NUCLEOTIDE SEQUENCE</scope>
    <source>
        <strain evidence="4">81-436-3</strain>
        <strain evidence="3">83-405-1</strain>
    </source>
</reference>
<protein>
    <recommendedName>
        <fullName evidence="7">Maintenance of telomere capping protein 4</fullName>
    </recommendedName>
</protein>
<accession>A0AAN6D807</accession>
<gene>
    <name evidence="3" type="ORF">KL933_000854</name>
    <name evidence="4" type="ORF">KL946_004675</name>
</gene>
<dbReference type="Proteomes" id="UP000697297">
    <property type="component" value="Unassembled WGS sequence"/>
</dbReference>
<evidence type="ECO:0000313" key="6">
    <source>
        <dbReference type="Proteomes" id="UP000738402"/>
    </source>
</evidence>
<keyword evidence="5" id="KW-1185">Reference proteome</keyword>
<evidence type="ECO:0000313" key="5">
    <source>
        <dbReference type="Proteomes" id="UP000697297"/>
    </source>
</evidence>
<evidence type="ECO:0000256" key="1">
    <source>
        <dbReference type="SAM" id="MobiDB-lite"/>
    </source>
</evidence>
<sequence>MTVVLDTQLNLKKYKPIKVPTEPNGFTSHNSLLSSTLTNDSDKHDSLVEETQELLDARKSLVHDLKLSRDQVHDPMISIDPRAKISPNLRQNRSFQICRKRAEKVKTIIQSYYEFIELYQNTVHYDDSDPQRPLYEGVEGVFNPLQIIRNRRIRKKYDEKLTTFPLGDYKPPSRVFSKYNRQHLIWQVNLNEYYTDITWREKHWHELKRPNGELWFPKLDSTKQSPQKNRRLKSLHEQLFVGFDGEFQKEDDDSSLDDRRLSSLARVNESSASLARLEHYRLNSLKRTPGHTRSLKSDEDFDTPYTPSSRNSSIDKLSFLSQGGKSSESLSPAHRTDSEETGNCDDFADQKKMFKGLQSKLALAQSRIRIADYNREDIIASRGREIKRQLELFKSTRAQTSQISQSLQTTINKVDAILDKFNQFNNAKSYKIEELLGYCDRTNGEINTSITLRIRNIQEKKDQLSNTNDEWLFQLVYSFLENLIVLALWIVWIIVEFWRLIKRIFLILMKLLKFIFL</sequence>
<keyword evidence="2" id="KW-0472">Membrane</keyword>
<feature type="compositionally biased region" description="Polar residues" evidence="1">
    <location>
        <begin position="305"/>
        <end position="330"/>
    </location>
</feature>
<feature type="region of interest" description="Disordered" evidence="1">
    <location>
        <begin position="288"/>
        <end position="345"/>
    </location>
</feature>
<evidence type="ECO:0000256" key="2">
    <source>
        <dbReference type="SAM" id="Phobius"/>
    </source>
</evidence>
<dbReference type="PANTHER" id="PTHR38426">
    <property type="entry name" value="MAINTENANCE OF TELOMERE CAPPING PROTEIN 4"/>
    <property type="match status" value="1"/>
</dbReference>
<dbReference type="AlphaFoldDB" id="A0AAN6D807"/>
<comment type="caution">
    <text evidence="3">The sequence shown here is derived from an EMBL/GenBank/DDBJ whole genome shotgun (WGS) entry which is preliminary data.</text>
</comment>
<dbReference type="Proteomes" id="UP000738402">
    <property type="component" value="Unassembled WGS sequence"/>
</dbReference>
<proteinExistence type="predicted"/>